<evidence type="ECO:0000313" key="3">
    <source>
        <dbReference type="Proteomes" id="UP001185092"/>
    </source>
</evidence>
<reference evidence="2" key="1">
    <citation type="submission" date="2023-07" db="EMBL/GenBank/DDBJ databases">
        <title>Genomic Encyclopedia of Type Strains, Phase IV (KMG-IV): sequencing the most valuable type-strain genomes for metagenomic binning, comparative biology and taxonomic classification.</title>
        <authorList>
            <person name="Goeker M."/>
        </authorList>
    </citation>
    <scope>NUCLEOTIDE SEQUENCE</scope>
    <source>
        <strain evidence="2">DSM 26174</strain>
    </source>
</reference>
<proteinExistence type="predicted"/>
<organism evidence="2 3">
    <name type="scientific">Aureibacter tunicatorum</name>
    <dbReference type="NCBI Taxonomy" id="866807"/>
    <lineage>
        <taxon>Bacteria</taxon>
        <taxon>Pseudomonadati</taxon>
        <taxon>Bacteroidota</taxon>
        <taxon>Cytophagia</taxon>
        <taxon>Cytophagales</taxon>
        <taxon>Persicobacteraceae</taxon>
        <taxon>Aureibacter</taxon>
    </lineage>
</organism>
<gene>
    <name evidence="2" type="ORF">HNQ88_004663</name>
</gene>
<accession>A0AAE3XTI1</accession>
<dbReference type="Proteomes" id="UP001185092">
    <property type="component" value="Unassembled WGS sequence"/>
</dbReference>
<protein>
    <recommendedName>
        <fullName evidence="4">Secreted protein</fullName>
    </recommendedName>
</protein>
<keyword evidence="3" id="KW-1185">Reference proteome</keyword>
<evidence type="ECO:0000313" key="2">
    <source>
        <dbReference type="EMBL" id="MDR6241576.1"/>
    </source>
</evidence>
<comment type="caution">
    <text evidence="2">The sequence shown here is derived from an EMBL/GenBank/DDBJ whole genome shotgun (WGS) entry which is preliminary data.</text>
</comment>
<dbReference type="RefSeq" id="WP_309942471.1">
    <property type="nucleotide sequence ID" value="NZ_AP025307.1"/>
</dbReference>
<feature type="chain" id="PRO_5042237907" description="Secreted protein" evidence="1">
    <location>
        <begin position="19"/>
        <end position="203"/>
    </location>
</feature>
<keyword evidence="1" id="KW-0732">Signal</keyword>
<sequence length="203" mass="23494">MAKLLLIIFTILSISVFAQNKTDHRDHESSKKNHHHSYKRHSISILNGLTFIPESISEHDIDQIQSNRLNVSSVNESPRYVQTWGVNYQYKVNNRLGIGIINDIELEKYAISHSGDILARDNVIVSSLVVYYDIISGLEIFGGAGYEFERDNNLFVWKVGVEYNLFIANDFYVAPELAFDIRKEYWNYTFGFKLTKFFGKLLD</sequence>
<evidence type="ECO:0000256" key="1">
    <source>
        <dbReference type="SAM" id="SignalP"/>
    </source>
</evidence>
<feature type="signal peptide" evidence="1">
    <location>
        <begin position="1"/>
        <end position="18"/>
    </location>
</feature>
<dbReference type="EMBL" id="JAVDQD010000009">
    <property type="protein sequence ID" value="MDR6241576.1"/>
    <property type="molecule type" value="Genomic_DNA"/>
</dbReference>
<dbReference type="AlphaFoldDB" id="A0AAE3XTI1"/>
<evidence type="ECO:0008006" key="4">
    <source>
        <dbReference type="Google" id="ProtNLM"/>
    </source>
</evidence>
<name>A0AAE3XTI1_9BACT</name>